<dbReference type="InterPro" id="IPR036390">
    <property type="entry name" value="WH_DNA-bd_sf"/>
</dbReference>
<dbReference type="Pfam" id="PF00126">
    <property type="entry name" value="HTH_1"/>
    <property type="match status" value="1"/>
</dbReference>
<dbReference type="SUPFAM" id="SSF46785">
    <property type="entry name" value="Winged helix' DNA-binding domain"/>
    <property type="match status" value="1"/>
</dbReference>
<dbReference type="EMBL" id="SGXC01000001">
    <property type="protein sequence ID" value="RZS85653.1"/>
    <property type="molecule type" value="Genomic_DNA"/>
</dbReference>
<reference evidence="6 7" key="1">
    <citation type="submission" date="2019-02" db="EMBL/GenBank/DDBJ databases">
        <title>Genomic Encyclopedia of Type Strains, Phase IV (KMG-IV): sequencing the most valuable type-strain genomes for metagenomic binning, comparative biology and taxonomic classification.</title>
        <authorList>
            <person name="Goeker M."/>
        </authorList>
    </citation>
    <scope>NUCLEOTIDE SEQUENCE [LARGE SCALE GENOMIC DNA]</scope>
    <source>
        <strain evidence="6 7">K24</strain>
    </source>
</reference>
<dbReference type="PANTHER" id="PTHR30118">
    <property type="entry name" value="HTH-TYPE TRANSCRIPTIONAL REGULATOR LEUO-RELATED"/>
    <property type="match status" value="1"/>
</dbReference>
<evidence type="ECO:0000259" key="5">
    <source>
        <dbReference type="PROSITE" id="PS50931"/>
    </source>
</evidence>
<dbReference type="PRINTS" id="PR00039">
    <property type="entry name" value="HTHLYSR"/>
</dbReference>
<dbReference type="InterPro" id="IPR050389">
    <property type="entry name" value="LysR-type_TF"/>
</dbReference>
<dbReference type="Gene3D" id="1.10.10.10">
    <property type="entry name" value="Winged helix-like DNA-binding domain superfamily/Winged helix DNA-binding domain"/>
    <property type="match status" value="1"/>
</dbReference>
<protein>
    <submittedName>
        <fullName evidence="6">DNA-binding transcriptional LysR family regulator</fullName>
    </submittedName>
</protein>
<comment type="similarity">
    <text evidence="1">Belongs to the LysR transcriptional regulatory family.</text>
</comment>
<dbReference type="SUPFAM" id="SSF53850">
    <property type="entry name" value="Periplasmic binding protein-like II"/>
    <property type="match status" value="1"/>
</dbReference>
<dbReference type="InterPro" id="IPR036388">
    <property type="entry name" value="WH-like_DNA-bd_sf"/>
</dbReference>
<dbReference type="AlphaFoldDB" id="A0A4Q7NKU6"/>
<accession>A0A4Q7NKU6</accession>
<keyword evidence="3 6" id="KW-0238">DNA-binding</keyword>
<gene>
    <name evidence="6" type="ORF">EV675_1683</name>
</gene>
<evidence type="ECO:0000313" key="6">
    <source>
        <dbReference type="EMBL" id="RZS85653.1"/>
    </source>
</evidence>
<keyword evidence="7" id="KW-1185">Reference proteome</keyword>
<evidence type="ECO:0000256" key="1">
    <source>
        <dbReference type="ARBA" id="ARBA00009437"/>
    </source>
</evidence>
<organism evidence="6 7">
    <name type="scientific">Pigmentiphaga kullae</name>
    <dbReference type="NCBI Taxonomy" id="151784"/>
    <lineage>
        <taxon>Bacteria</taxon>
        <taxon>Pseudomonadati</taxon>
        <taxon>Pseudomonadota</taxon>
        <taxon>Betaproteobacteria</taxon>
        <taxon>Burkholderiales</taxon>
        <taxon>Alcaligenaceae</taxon>
        <taxon>Pigmentiphaga</taxon>
    </lineage>
</organism>
<dbReference type="GO" id="GO:0003677">
    <property type="term" value="F:DNA binding"/>
    <property type="evidence" value="ECO:0007669"/>
    <property type="project" value="UniProtKB-KW"/>
</dbReference>
<name>A0A4Q7NKU6_9BURK</name>
<comment type="caution">
    <text evidence="6">The sequence shown here is derived from an EMBL/GenBank/DDBJ whole genome shotgun (WGS) entry which is preliminary data.</text>
</comment>
<evidence type="ECO:0000256" key="4">
    <source>
        <dbReference type="ARBA" id="ARBA00023163"/>
    </source>
</evidence>
<dbReference type="Gene3D" id="3.40.190.10">
    <property type="entry name" value="Periplasmic binding protein-like II"/>
    <property type="match status" value="2"/>
</dbReference>
<dbReference type="PANTHER" id="PTHR30118:SF15">
    <property type="entry name" value="TRANSCRIPTIONAL REGULATORY PROTEIN"/>
    <property type="match status" value="1"/>
</dbReference>
<dbReference type="Proteomes" id="UP000292445">
    <property type="component" value="Unassembled WGS sequence"/>
</dbReference>
<dbReference type="InterPro" id="IPR000847">
    <property type="entry name" value="LysR_HTH_N"/>
</dbReference>
<dbReference type="CDD" id="cd08459">
    <property type="entry name" value="PBP2_DntR_NahR_LinR_like"/>
    <property type="match status" value="1"/>
</dbReference>
<dbReference type="GO" id="GO:0003700">
    <property type="term" value="F:DNA-binding transcription factor activity"/>
    <property type="evidence" value="ECO:0007669"/>
    <property type="project" value="InterPro"/>
</dbReference>
<evidence type="ECO:0000256" key="3">
    <source>
        <dbReference type="ARBA" id="ARBA00023125"/>
    </source>
</evidence>
<keyword evidence="2" id="KW-0805">Transcription regulation</keyword>
<dbReference type="InterPro" id="IPR005119">
    <property type="entry name" value="LysR_subst-bd"/>
</dbReference>
<evidence type="ECO:0000256" key="2">
    <source>
        <dbReference type="ARBA" id="ARBA00023015"/>
    </source>
</evidence>
<feature type="domain" description="HTH lysR-type" evidence="5">
    <location>
        <begin position="17"/>
        <end position="74"/>
    </location>
</feature>
<keyword evidence="4" id="KW-0804">Transcription</keyword>
<dbReference type="PROSITE" id="PS50931">
    <property type="entry name" value="HTH_LYSR"/>
    <property type="match status" value="1"/>
</dbReference>
<evidence type="ECO:0000313" key="7">
    <source>
        <dbReference type="Proteomes" id="UP000292445"/>
    </source>
</evidence>
<dbReference type="Pfam" id="PF03466">
    <property type="entry name" value="LysR_substrate"/>
    <property type="match status" value="1"/>
</dbReference>
<proteinExistence type="inferred from homology"/>
<sequence>MHERYIYPMAKRLSHQVDLNLLELFLAVYGSRNLTTAGRELGLSQPAMSRALARLRDAYGDPLFVRQPHGLLPTPFADSLNSSLHQALDIVRWTLHTPAFIPANERRVFTLAMSDISEQVFLPGLARRVAEQAPGVHLRTSQLQGKALRDAMAEGGVDLAIGHLRLDPEGLQADRLFSARYACIARSDHPAINGRMTMANFRQLGHVISEGSMTGHAHMLEGILASRKVGASVALRVGHFLSIGRIVAQTDYIATIPRTLAATFETAWGVRKYTPPMRLPAYDVSQFWHERYAREPGLVWLRTVIRELFGRLPPAPAVL</sequence>